<dbReference type="RefSeq" id="XP_016937182.2">
    <property type="nucleotide sequence ID" value="XM_017081693.4"/>
</dbReference>
<dbReference type="GO" id="GO:0005730">
    <property type="term" value="C:nucleolus"/>
    <property type="evidence" value="ECO:0007669"/>
    <property type="project" value="UniProtKB-SubCell"/>
</dbReference>
<dbReference type="Proteomes" id="UP001652628">
    <property type="component" value="Chromosome X"/>
</dbReference>
<evidence type="ECO:0000256" key="6">
    <source>
        <dbReference type="SAM" id="MobiDB-lite"/>
    </source>
</evidence>
<proteinExistence type="inferred from homology"/>
<sequence>MTAVEPGTKKKRISKKNKSAWRKTDIQDVEQFLEDQRQEERIGTFTDKQDEDLFVLDTSADKPAKAAVLSVKQKRKLNAKKPMRSHQALENTSKVQDPIAKRNHVRQKKNGRNIELEVCNPTKPRHRQANSDRALYYEKLEQRLADKKSKKLAVEKDIWEEVDFRDAIPGLKDKKGWISRELALHTAGNIGKKVVKTHASLHHKTTKAKKFELPHPGMSYNPAPEDHQDLISKIVEREEGIIKKEQHLKRVTTSMFSKVTPEERDRRRLQEMSQGMEEEEEQEEGQQDEAGQGNGEKPEENVDKPYHTVNAPVENKKKSKQARRKELKQKELARQTELKRKLKQQTADLIRIKSIRHELDDEEEDLNELKKRRKQRAEKAKFEPKRLGRHKFEEPDLDVNLPEDVAGNLRNVKTESSLLKDRFHTLQRNNMLPTTKLVNRKKAKVKRFERSSHKEPGVSYQDLKDKRRAAAAAAKAAADIKI</sequence>
<dbReference type="InterPro" id="IPR011687">
    <property type="entry name" value="Nop53/GLTSCR2"/>
</dbReference>
<dbReference type="GO" id="GO:0005654">
    <property type="term" value="C:nucleoplasm"/>
    <property type="evidence" value="ECO:0007669"/>
    <property type="project" value="UniProtKB-SubCell"/>
</dbReference>
<evidence type="ECO:0000256" key="5">
    <source>
        <dbReference type="PIRNR" id="PIRNR017302"/>
    </source>
</evidence>
<dbReference type="GO" id="GO:0008097">
    <property type="term" value="F:5S rRNA binding"/>
    <property type="evidence" value="ECO:0007669"/>
    <property type="project" value="TreeGrafter"/>
</dbReference>
<feature type="compositionally biased region" description="Acidic residues" evidence="6">
    <location>
        <begin position="276"/>
        <end position="287"/>
    </location>
</feature>
<organism evidence="7 8">
    <name type="scientific">Drosophila suzukii</name>
    <name type="common">Spotted-wing drosophila fruit fly</name>
    <dbReference type="NCBI Taxonomy" id="28584"/>
    <lineage>
        <taxon>Eukaryota</taxon>
        <taxon>Metazoa</taxon>
        <taxon>Ecdysozoa</taxon>
        <taxon>Arthropoda</taxon>
        <taxon>Hexapoda</taxon>
        <taxon>Insecta</taxon>
        <taxon>Pterygota</taxon>
        <taxon>Neoptera</taxon>
        <taxon>Endopterygota</taxon>
        <taxon>Diptera</taxon>
        <taxon>Brachycera</taxon>
        <taxon>Muscomorpha</taxon>
        <taxon>Ephydroidea</taxon>
        <taxon>Drosophilidae</taxon>
        <taxon>Drosophila</taxon>
        <taxon>Sophophora</taxon>
    </lineage>
</organism>
<feature type="compositionally biased region" description="Basic residues" evidence="6">
    <location>
        <begin position="317"/>
        <end position="327"/>
    </location>
</feature>
<accession>A0AB39ZK52</accession>
<dbReference type="AlphaFoldDB" id="A0AB39ZK52"/>
<evidence type="ECO:0000313" key="7">
    <source>
        <dbReference type="Proteomes" id="UP001652628"/>
    </source>
</evidence>
<evidence type="ECO:0000256" key="3">
    <source>
        <dbReference type="ARBA" id="ARBA00022517"/>
    </source>
</evidence>
<feature type="compositionally biased region" description="Basic residues" evidence="6">
    <location>
        <begin position="101"/>
        <end position="111"/>
    </location>
</feature>
<gene>
    <name evidence="8" type="primary">LOC108015313</name>
</gene>
<feature type="region of interest" description="Disordered" evidence="6">
    <location>
        <begin position="1"/>
        <end position="21"/>
    </location>
</feature>
<feature type="region of interest" description="Disordered" evidence="6">
    <location>
        <begin position="75"/>
        <end position="113"/>
    </location>
</feature>
<feature type="compositionally biased region" description="Basic residues" evidence="6">
    <location>
        <begin position="75"/>
        <end position="84"/>
    </location>
</feature>
<dbReference type="GO" id="GO:0000027">
    <property type="term" value="P:ribosomal large subunit assembly"/>
    <property type="evidence" value="ECO:0007669"/>
    <property type="project" value="UniProtKB-UniRule"/>
</dbReference>
<keyword evidence="7" id="KW-1185">Reference proteome</keyword>
<feature type="compositionally biased region" description="Basic and acidic residues" evidence="6">
    <location>
        <begin position="296"/>
        <end position="306"/>
    </location>
</feature>
<dbReference type="Pfam" id="PF07767">
    <property type="entry name" value="Nop53"/>
    <property type="match status" value="1"/>
</dbReference>
<dbReference type="PANTHER" id="PTHR14211:SF7">
    <property type="entry name" value="RIBOSOME BIOGENESIS PROTEIN NOP53"/>
    <property type="match status" value="1"/>
</dbReference>
<feature type="region of interest" description="Disordered" evidence="6">
    <location>
        <begin position="439"/>
        <end position="465"/>
    </location>
</feature>
<evidence type="ECO:0000256" key="1">
    <source>
        <dbReference type="ARBA" id="ARBA00008838"/>
    </source>
</evidence>
<feature type="region of interest" description="Disordered" evidence="6">
    <location>
        <begin position="203"/>
        <end position="225"/>
    </location>
</feature>
<dbReference type="GeneID" id="108015313"/>
<feature type="region of interest" description="Disordered" evidence="6">
    <location>
        <begin position="245"/>
        <end position="332"/>
    </location>
</feature>
<evidence type="ECO:0000256" key="4">
    <source>
        <dbReference type="ARBA" id="ARBA00023242"/>
    </source>
</evidence>
<name>A0AB39ZK52_DROSZ</name>
<dbReference type="PIRSF" id="PIRSF017302">
    <property type="entry name" value="Gltscr2"/>
    <property type="match status" value="1"/>
</dbReference>
<feature type="compositionally biased region" description="Basic and acidic residues" evidence="6">
    <location>
        <begin position="260"/>
        <end position="270"/>
    </location>
</feature>
<keyword evidence="4 5" id="KW-0539">Nucleus</keyword>
<feature type="compositionally biased region" description="Basic and acidic residues" evidence="6">
    <location>
        <begin position="446"/>
        <end position="456"/>
    </location>
</feature>
<protein>
    <recommendedName>
        <fullName evidence="2 5">Ribosome biogenesis protein NOP53</fullName>
    </recommendedName>
</protein>
<keyword evidence="3 5" id="KW-0690">Ribosome biogenesis</keyword>
<reference evidence="8" key="1">
    <citation type="submission" date="2025-08" db="UniProtKB">
        <authorList>
            <consortium name="RefSeq"/>
        </authorList>
    </citation>
    <scope>IDENTIFICATION</scope>
</reference>
<comment type="subcellular location">
    <subcellularLocation>
        <location evidence="5">Nucleus</location>
        <location evidence="5">Nucleolus</location>
    </subcellularLocation>
    <subcellularLocation>
        <location evidence="5">Nucleus</location>
        <location evidence="5">Nucleoplasm</location>
    </subcellularLocation>
</comment>
<evidence type="ECO:0000313" key="8">
    <source>
        <dbReference type="RefSeq" id="XP_016937182.2"/>
    </source>
</evidence>
<dbReference type="GO" id="GO:0006364">
    <property type="term" value="P:rRNA processing"/>
    <property type="evidence" value="ECO:0007669"/>
    <property type="project" value="TreeGrafter"/>
</dbReference>
<dbReference type="PANTHER" id="PTHR14211">
    <property type="entry name" value="GLIOMA SUPPRESSOR CANDIDATE REGION GENE 2"/>
    <property type="match status" value="1"/>
</dbReference>
<comment type="function">
    <text evidence="5">May play a role in ribosome biogenesis.</text>
</comment>
<feature type="compositionally biased region" description="Basic residues" evidence="6">
    <location>
        <begin position="9"/>
        <end position="21"/>
    </location>
</feature>
<evidence type="ECO:0000256" key="2">
    <source>
        <dbReference type="ARBA" id="ARBA00018339"/>
    </source>
</evidence>
<comment type="similarity">
    <text evidence="1 5">Belongs to the NOP53 family.</text>
</comment>